<evidence type="ECO:0000313" key="1">
    <source>
        <dbReference type="EMBL" id="RKS55325.1"/>
    </source>
</evidence>
<dbReference type="AlphaFoldDB" id="A0A495PVW1"/>
<gene>
    <name evidence="1" type="ORF">BC962_0285</name>
</gene>
<accession>A0A495PVW1</accession>
<organism evidence="1 2">
    <name type="scientific">Gillisia mitskevichiae</name>
    <dbReference type="NCBI Taxonomy" id="270921"/>
    <lineage>
        <taxon>Bacteria</taxon>
        <taxon>Pseudomonadati</taxon>
        <taxon>Bacteroidota</taxon>
        <taxon>Flavobacteriia</taxon>
        <taxon>Flavobacteriales</taxon>
        <taxon>Flavobacteriaceae</taxon>
        <taxon>Gillisia</taxon>
    </lineage>
</organism>
<comment type="caution">
    <text evidence="1">The sequence shown here is derived from an EMBL/GenBank/DDBJ whole genome shotgun (WGS) entry which is preliminary data.</text>
</comment>
<keyword evidence="2" id="KW-1185">Reference proteome</keyword>
<sequence length="118" mass="13922">MEDVNVIYHNNFGIAFKWKESIVRIKTDRIQLVFKDMGFYLTEKEVREFSENIRIAQPYKACSNCENPSNCRTILLKTPLKKMDFVVNKQELNEICDLVEGTLFHLQIESYLKDLGRN</sequence>
<dbReference type="EMBL" id="RBLG01000001">
    <property type="protein sequence ID" value="RKS55325.1"/>
    <property type="molecule type" value="Genomic_DNA"/>
</dbReference>
<reference evidence="1 2" key="1">
    <citation type="submission" date="2018-10" db="EMBL/GenBank/DDBJ databases">
        <title>Genomic Encyclopedia of Archaeal and Bacterial Type Strains, Phase II (KMG-II): from individual species to whole genera.</title>
        <authorList>
            <person name="Goeker M."/>
        </authorList>
    </citation>
    <scope>NUCLEOTIDE SEQUENCE [LARGE SCALE GENOMIC DNA]</scope>
    <source>
        <strain evidence="1 2">DSM 19839</strain>
    </source>
</reference>
<dbReference type="InterPro" id="IPR046508">
    <property type="entry name" value="DUF6686"/>
</dbReference>
<dbReference type="Pfam" id="PF20391">
    <property type="entry name" value="DUF6686"/>
    <property type="match status" value="1"/>
</dbReference>
<dbReference type="RefSeq" id="WP_121344149.1">
    <property type="nucleotide sequence ID" value="NZ_RBLG01000001.1"/>
</dbReference>
<name>A0A495PVW1_9FLAO</name>
<dbReference type="Proteomes" id="UP000276282">
    <property type="component" value="Unassembled WGS sequence"/>
</dbReference>
<dbReference type="OrthoDB" id="1354274at2"/>
<proteinExistence type="predicted"/>
<evidence type="ECO:0000313" key="2">
    <source>
        <dbReference type="Proteomes" id="UP000276282"/>
    </source>
</evidence>
<protein>
    <submittedName>
        <fullName evidence="1">Uncharacterized protein</fullName>
    </submittedName>
</protein>